<dbReference type="Proteomes" id="UP000659084">
    <property type="component" value="Unassembled WGS sequence"/>
</dbReference>
<comment type="caution">
    <text evidence="1">The sequence shown here is derived from an EMBL/GenBank/DDBJ whole genome shotgun (WGS) entry which is preliminary data.</text>
</comment>
<dbReference type="RefSeq" id="WP_179254071.1">
    <property type="nucleotide sequence ID" value="NZ_JACBIV010000069.1"/>
</dbReference>
<dbReference type="EMBL" id="JACNYO010000076">
    <property type="protein sequence ID" value="MBC3215952.1"/>
    <property type="molecule type" value="Genomic_DNA"/>
</dbReference>
<accession>A0AAW3X253</accession>
<dbReference type="AlphaFoldDB" id="A0AAW3X253"/>
<evidence type="ECO:0000313" key="1">
    <source>
        <dbReference type="EMBL" id="MBC3215952.1"/>
    </source>
</evidence>
<gene>
    <name evidence="1" type="ORF">H8J20_27970</name>
</gene>
<name>A0AAW3X253_SERFO</name>
<proteinExistence type="predicted"/>
<evidence type="ECO:0008006" key="3">
    <source>
        <dbReference type="Google" id="ProtNLM"/>
    </source>
</evidence>
<sequence>MYASQFTSRVWLAIFLGPLFIGGCNTIPKGKVTPDNNASAFVHDERTEAERLQRCSAELEAQKTVNREQYDKQRAEFDRLMSGAAQYATVRGRVDGVTQDTVDAMYRFRVNLLCAAINQSVLTNLAERGEREAATK</sequence>
<reference evidence="1" key="1">
    <citation type="submission" date="2020-08" db="EMBL/GenBank/DDBJ databases">
        <title>Food and environmental bacterial isolates.</title>
        <authorList>
            <person name="Richter L."/>
            <person name="Du Plessis E.M."/>
            <person name="Duvenage S."/>
            <person name="Allam M."/>
            <person name="Korsten L."/>
        </authorList>
    </citation>
    <scope>NUCLEOTIDE SEQUENCE</scope>
    <source>
        <strain evidence="1">UPMP2127</strain>
    </source>
</reference>
<evidence type="ECO:0000313" key="2">
    <source>
        <dbReference type="Proteomes" id="UP000659084"/>
    </source>
</evidence>
<organism evidence="1 2">
    <name type="scientific">Serratia fonticola</name>
    <dbReference type="NCBI Taxonomy" id="47917"/>
    <lineage>
        <taxon>Bacteria</taxon>
        <taxon>Pseudomonadati</taxon>
        <taxon>Pseudomonadota</taxon>
        <taxon>Gammaproteobacteria</taxon>
        <taxon>Enterobacterales</taxon>
        <taxon>Yersiniaceae</taxon>
        <taxon>Serratia</taxon>
    </lineage>
</organism>
<protein>
    <recommendedName>
        <fullName evidence="3">Lipoprotein</fullName>
    </recommendedName>
</protein>